<dbReference type="SUPFAM" id="SSF49785">
    <property type="entry name" value="Galactose-binding domain-like"/>
    <property type="match status" value="1"/>
</dbReference>
<evidence type="ECO:0000256" key="6">
    <source>
        <dbReference type="SAM" id="SignalP"/>
    </source>
</evidence>
<feature type="domain" description="SLH" evidence="7">
    <location>
        <begin position="1196"/>
        <end position="1255"/>
    </location>
</feature>
<name>A0A512D8I0_9CELL</name>
<protein>
    <recommendedName>
        <fullName evidence="3">non-reducing end alpha-L-arabinofuranosidase</fullName>
        <ecNumber evidence="3">3.2.1.55</ecNumber>
    </recommendedName>
</protein>
<dbReference type="InterPro" id="IPR017853">
    <property type="entry name" value="GH"/>
</dbReference>
<comment type="similarity">
    <text evidence="2">Belongs to the glycosyl hydrolase 51 family.</text>
</comment>
<feature type="domain" description="SLH" evidence="7">
    <location>
        <begin position="1072"/>
        <end position="1138"/>
    </location>
</feature>
<dbReference type="GO" id="GO:0046556">
    <property type="term" value="F:alpha-L-arabinofuranosidase activity"/>
    <property type="evidence" value="ECO:0007669"/>
    <property type="project" value="UniProtKB-EC"/>
</dbReference>
<evidence type="ECO:0000256" key="1">
    <source>
        <dbReference type="ARBA" id="ARBA00001462"/>
    </source>
</evidence>
<dbReference type="EMBL" id="BJYY01000001">
    <property type="protein sequence ID" value="GEO32761.1"/>
    <property type="molecule type" value="Genomic_DNA"/>
</dbReference>
<dbReference type="Pfam" id="PF00395">
    <property type="entry name" value="SLH"/>
    <property type="match status" value="2"/>
</dbReference>
<dbReference type="Proteomes" id="UP000321181">
    <property type="component" value="Unassembled WGS sequence"/>
</dbReference>
<evidence type="ECO:0000259" key="7">
    <source>
        <dbReference type="PROSITE" id="PS51272"/>
    </source>
</evidence>
<dbReference type="InterPro" id="IPR013320">
    <property type="entry name" value="ConA-like_dom_sf"/>
</dbReference>
<dbReference type="InterPro" id="IPR041542">
    <property type="entry name" value="GH43_C2"/>
</dbReference>
<feature type="signal peptide" evidence="6">
    <location>
        <begin position="1"/>
        <end position="35"/>
    </location>
</feature>
<dbReference type="InterPro" id="IPR055235">
    <property type="entry name" value="ASD1_cat"/>
</dbReference>
<dbReference type="InterPro" id="IPR051563">
    <property type="entry name" value="Glycosyl_Hydrolase_51"/>
</dbReference>
<dbReference type="EC" id="3.2.1.55" evidence="3"/>
<keyword evidence="9" id="KW-1185">Reference proteome</keyword>
<dbReference type="PANTHER" id="PTHR31776:SF26">
    <property type="entry name" value="SECRETED ARABINOSIDASE"/>
    <property type="match status" value="1"/>
</dbReference>
<dbReference type="Gene3D" id="2.60.120.200">
    <property type="match status" value="1"/>
</dbReference>
<dbReference type="Pfam" id="PF06964">
    <property type="entry name" value="Alpha-L-AF_C"/>
    <property type="match status" value="1"/>
</dbReference>
<dbReference type="InterPro" id="IPR001119">
    <property type="entry name" value="SLH_dom"/>
</dbReference>
<evidence type="ECO:0000256" key="5">
    <source>
        <dbReference type="ARBA" id="ARBA00022801"/>
    </source>
</evidence>
<evidence type="ECO:0000256" key="4">
    <source>
        <dbReference type="ARBA" id="ARBA00022729"/>
    </source>
</evidence>
<evidence type="ECO:0000313" key="8">
    <source>
        <dbReference type="EMBL" id="GEO32761.1"/>
    </source>
</evidence>
<gene>
    <name evidence="8" type="ORF">CAE01nite_04860</name>
</gene>
<keyword evidence="5" id="KW-0378">Hydrolase</keyword>
<dbReference type="SUPFAM" id="SSF51011">
    <property type="entry name" value="Glycosyl hydrolase domain"/>
    <property type="match status" value="1"/>
</dbReference>
<dbReference type="OrthoDB" id="9758923at2"/>
<keyword evidence="4 6" id="KW-0732">Signal</keyword>
<dbReference type="GO" id="GO:0046373">
    <property type="term" value="P:L-arabinose metabolic process"/>
    <property type="evidence" value="ECO:0007669"/>
    <property type="project" value="InterPro"/>
</dbReference>
<dbReference type="SMART" id="SM00813">
    <property type="entry name" value="Alpha-L-AF_C"/>
    <property type="match status" value="1"/>
</dbReference>
<dbReference type="Gene3D" id="2.60.120.260">
    <property type="entry name" value="Galactose-binding domain-like"/>
    <property type="match status" value="1"/>
</dbReference>
<proteinExistence type="inferred from homology"/>
<dbReference type="PROSITE" id="PS51272">
    <property type="entry name" value="SLH"/>
    <property type="match status" value="2"/>
</dbReference>
<evidence type="ECO:0000313" key="9">
    <source>
        <dbReference type="Proteomes" id="UP000321181"/>
    </source>
</evidence>
<comment type="catalytic activity">
    <reaction evidence="1">
        <text>Hydrolysis of terminal non-reducing alpha-L-arabinofuranoside residues in alpha-L-arabinosides.</text>
        <dbReference type="EC" id="3.2.1.55"/>
    </reaction>
</comment>
<evidence type="ECO:0000256" key="2">
    <source>
        <dbReference type="ARBA" id="ARBA00007186"/>
    </source>
</evidence>
<organism evidence="8 9">
    <name type="scientific">Cellulomonas aerilata</name>
    <dbReference type="NCBI Taxonomy" id="515326"/>
    <lineage>
        <taxon>Bacteria</taxon>
        <taxon>Bacillati</taxon>
        <taxon>Actinomycetota</taxon>
        <taxon>Actinomycetes</taxon>
        <taxon>Micrococcales</taxon>
        <taxon>Cellulomonadaceae</taxon>
        <taxon>Cellulomonas</taxon>
    </lineage>
</organism>
<dbReference type="Gene3D" id="3.20.20.80">
    <property type="entry name" value="Glycosidases"/>
    <property type="match status" value="1"/>
</dbReference>
<dbReference type="InterPro" id="IPR008979">
    <property type="entry name" value="Galactose-bd-like_sf"/>
</dbReference>
<dbReference type="SUPFAM" id="SSF49899">
    <property type="entry name" value="Concanavalin A-like lectins/glucanases"/>
    <property type="match status" value="2"/>
</dbReference>
<dbReference type="Pfam" id="PF17851">
    <property type="entry name" value="GH43_C2"/>
    <property type="match status" value="1"/>
</dbReference>
<accession>A0A512D8I0</accession>
<dbReference type="InterPro" id="IPR003305">
    <property type="entry name" value="CenC_carb-bd"/>
</dbReference>
<dbReference type="Gene3D" id="2.60.120.560">
    <property type="entry name" value="Exo-inulinase, domain 1"/>
    <property type="match status" value="1"/>
</dbReference>
<reference evidence="8 9" key="1">
    <citation type="submission" date="2019-07" db="EMBL/GenBank/DDBJ databases">
        <title>Whole genome shotgun sequence of Cellulomonas aerilata NBRC 106308.</title>
        <authorList>
            <person name="Hosoyama A."/>
            <person name="Uohara A."/>
            <person name="Ohji S."/>
            <person name="Ichikawa N."/>
        </authorList>
    </citation>
    <scope>NUCLEOTIDE SEQUENCE [LARGE SCALE GENOMIC DNA]</scope>
    <source>
        <strain evidence="8 9">NBRC 106308</strain>
    </source>
</reference>
<dbReference type="InterPro" id="IPR010720">
    <property type="entry name" value="Alpha-L-AF_C"/>
</dbReference>
<feature type="chain" id="PRO_5039642881" description="non-reducing end alpha-L-arabinofuranosidase" evidence="6">
    <location>
        <begin position="36"/>
        <end position="1255"/>
    </location>
</feature>
<dbReference type="AlphaFoldDB" id="A0A512D8I0"/>
<dbReference type="SUPFAM" id="SSF51445">
    <property type="entry name" value="(Trans)glycosidases"/>
    <property type="match status" value="1"/>
</dbReference>
<evidence type="ECO:0000256" key="3">
    <source>
        <dbReference type="ARBA" id="ARBA00012670"/>
    </source>
</evidence>
<dbReference type="Pfam" id="PF22848">
    <property type="entry name" value="ASD1_dom"/>
    <property type="match status" value="1"/>
</dbReference>
<dbReference type="PANTHER" id="PTHR31776">
    <property type="entry name" value="ALPHA-L-ARABINOFURANOSIDASE 1"/>
    <property type="match status" value="1"/>
</dbReference>
<comment type="caution">
    <text evidence="8">The sequence shown here is derived from an EMBL/GenBank/DDBJ whole genome shotgun (WGS) entry which is preliminary data.</text>
</comment>
<dbReference type="Pfam" id="PF02018">
    <property type="entry name" value="CBM_4_9"/>
    <property type="match status" value="1"/>
</dbReference>
<sequence length="1255" mass="135426">MIVSHDRVRASAGLASLTVFTLGATLLGGASAAVAAAPAEVLPDGAWVDEFDTAALDEHWTVLNESTDNWSRDAEAGELTLTSMSGDTHQTNNSAPNVFLLEVPVGDFTAVTSFEGAVDQNFQGAGFLALDDLDNYVRSGLAHVDTVPEGPVVIESAVETRGAFASSFVSRPGSTGETLRLEREGDTLTTSYWADDAWVVAAEKTVGFDITQVGLYAFAAGAAAPHTVTFDYFAITPAPSMPSQEPEPPAVVSGGLTIDGDATDVEMSPDLYGLFYEDINYAGDGGLYAELVRNRSFEFDSSDNQDYTGMTGWDVVERNGAAATTAVVSDEGRLNETNRFYLDLETSGAGAGVRNGGFNTREGVPVVSGNDYEFSVWARSATAQTLTVAVEDAAGTTTYATGTVAVDGSDEWKQYSATLTATGSTTSGRFTVLAGAAGALALDMVSLMPDEQFDGPVNGEYGLRKDLGDKLAALDPSFLRFPGGCVIAGTWTNYADSDYEDRRRAYFWKETIGPLEERATNFNWWGYNQTFGLGYLEYFMLAEDLGAEPLPVLPVGTNACGGPPATTDPETLDMLIQDTLDLIEFANGSADTVWGAVRAELGHPEPFGLEYIGLGNEDSQREYFANFPLFKDAIREAYPDMKIASNSSFASQGALFDELWDFAAEQEVDLVDEHYYNDPDWFLANTHRYDSYDRSGPGVFIGEYASRGNTFYNAMAEAAYMTGLERNSDIVKMASYAPIFANEDYVQWRDANMIYFDNDESWGTPNYHVQQLFSTNRGDQVVPSQFDTEEIEVPTEDVSGGVFLSTWATSAAYDNLEVTAESGEVLYAEDFSDGAADWTPERGTWAVTDGRYVQSSTTVEDARSLAPDAYGQDWTNYSFELEATKLAGNEGFLVGFAANGAQDFYWWNLGGWGNTRSVLERADGARQGEVAAKEDVQLVTGQTYDIRVEVDGPTVRLFLDGELHLEYSDAVPTEVLHHVVTRDTETDDLLVKVVNSSPATIATDVSITDVEVEGTGTAIEMTADSLTATNTKEDPDNVVPVSREITGLGSEFTYSFPANSITFLRLGVSDLVGPTFADVVEGQPFYDDIRWLADNRLSTGSEVGGQTLFQPKAALSRQALAAFLHRYAGSPSYVPTDPPFTDVRPEDTFFTEIGWMQSMGYARGNADGSFGQTEPVTREAVAAFLHRMAGSPAVPDAESFPDVPADSAFADAIAWLAGTGITEGRADGTFGPTESITREAVAAFLHRYDALPPAG</sequence>